<dbReference type="RefSeq" id="WP_338565837.1">
    <property type="nucleotide sequence ID" value="NZ_CP146240.1"/>
</dbReference>
<dbReference type="PANTHER" id="PTHR11814">
    <property type="entry name" value="SULFATE TRANSPORTER"/>
    <property type="match status" value="1"/>
</dbReference>
<reference evidence="7 8" key="1">
    <citation type="submission" date="2024-02" db="EMBL/GenBank/DDBJ databases">
        <authorList>
            <person name="Alasadi S."/>
            <person name="Hussein S.A."/>
        </authorList>
    </citation>
    <scope>NUCLEOTIDE SEQUENCE [LARGE SCALE GENOMIC DNA]</scope>
    <source>
        <strain evidence="7 8">GJ_SRA_44_2022</strain>
    </source>
</reference>
<comment type="subcellular location">
    <subcellularLocation>
        <location evidence="1">Membrane</location>
        <topology evidence="1">Multi-pass membrane protein</topology>
    </subcellularLocation>
</comment>
<dbReference type="InterPro" id="IPR001902">
    <property type="entry name" value="SLC26A/SulP_fam"/>
</dbReference>
<keyword evidence="4 5" id="KW-0472">Membrane</keyword>
<dbReference type="Proteomes" id="UP001377573">
    <property type="component" value="Chromosome"/>
</dbReference>
<dbReference type="InterPro" id="IPR011547">
    <property type="entry name" value="SLC26A/SulP_dom"/>
</dbReference>
<name>A0ABZ2HMY3_9MICO</name>
<evidence type="ECO:0000256" key="2">
    <source>
        <dbReference type="ARBA" id="ARBA00022692"/>
    </source>
</evidence>
<feature type="transmembrane region" description="Helical" evidence="5">
    <location>
        <begin position="252"/>
        <end position="274"/>
    </location>
</feature>
<feature type="transmembrane region" description="Helical" evidence="5">
    <location>
        <begin position="49"/>
        <end position="68"/>
    </location>
</feature>
<evidence type="ECO:0000256" key="3">
    <source>
        <dbReference type="ARBA" id="ARBA00022989"/>
    </source>
</evidence>
<evidence type="ECO:0000256" key="5">
    <source>
        <dbReference type="SAM" id="Phobius"/>
    </source>
</evidence>
<feature type="transmembrane region" description="Helical" evidence="5">
    <location>
        <begin position="328"/>
        <end position="348"/>
    </location>
</feature>
<keyword evidence="3 5" id="KW-1133">Transmembrane helix</keyword>
<evidence type="ECO:0000256" key="1">
    <source>
        <dbReference type="ARBA" id="ARBA00004141"/>
    </source>
</evidence>
<feature type="transmembrane region" description="Helical" evidence="5">
    <location>
        <begin position="132"/>
        <end position="153"/>
    </location>
</feature>
<evidence type="ECO:0000313" key="7">
    <source>
        <dbReference type="EMBL" id="WWS83921.1"/>
    </source>
</evidence>
<evidence type="ECO:0000256" key="4">
    <source>
        <dbReference type="ARBA" id="ARBA00023136"/>
    </source>
</evidence>
<feature type="transmembrane region" description="Helical" evidence="5">
    <location>
        <begin position="382"/>
        <end position="415"/>
    </location>
</feature>
<evidence type="ECO:0000259" key="6">
    <source>
        <dbReference type="Pfam" id="PF00916"/>
    </source>
</evidence>
<keyword evidence="2 5" id="KW-0812">Transmembrane</keyword>
<evidence type="ECO:0000313" key="8">
    <source>
        <dbReference type="Proteomes" id="UP001377573"/>
    </source>
</evidence>
<dbReference type="EMBL" id="CP146240">
    <property type="protein sequence ID" value="WWS83921.1"/>
    <property type="molecule type" value="Genomic_DNA"/>
</dbReference>
<sequence>MSAARRPSWLLSTLDGYQRRWIVRDVLAGLSAGAVVVPQAMAYATIADLPVQVGLYTCIVPMLVYALLGGSRAMSVSTTSTIATLTATTLVSAGVAAGADDAIGALMMLTLLVGVVLLLARACRLGSLVENISGATALGLKIGVGATVAVGQLPKLLGETFDFSGHGFLRSLVAVGEALDSVNVPTLLLSAGSIATLLLLKRFAPRVPGTLVVVAAGMLLVGVGGIDDLGVDLIAPVTGGLPVPGIPDLSEAAALVPGALAIAVMAFLESAAVARSLRQATEPQIDSDQELFATGAANTVGAFFSAMPAAGGFSQSAVNQGAGARSQLATLTTVALAVAVALFLAPVLSLLPEATLAAMVFTAVAGLVNIPELVRWARISRIDFWVATAVAAIGLTAGLLPAVAVGVVVTLVLVLRELNIPRIRVVGRRGSALGVEPERGLYTANALANQRLIVQTVSAQAEPVRTLVLGLPQQVVMSITVLDTLEALDRELSQLGVLLHLAAVPEAAAAVAARTPWYSGLVEAGRVHPTVDIGLRAAADREGSGGVHPGEVADER</sequence>
<feature type="transmembrane region" description="Helical" evidence="5">
    <location>
        <begin position="354"/>
        <end position="370"/>
    </location>
</feature>
<feature type="transmembrane region" description="Helical" evidence="5">
    <location>
        <begin position="102"/>
        <end position="120"/>
    </location>
</feature>
<feature type="transmembrane region" description="Helical" evidence="5">
    <location>
        <begin position="75"/>
        <end position="96"/>
    </location>
</feature>
<feature type="transmembrane region" description="Helical" evidence="5">
    <location>
        <begin position="182"/>
        <end position="200"/>
    </location>
</feature>
<feature type="transmembrane region" description="Helical" evidence="5">
    <location>
        <begin position="207"/>
        <end position="226"/>
    </location>
</feature>
<proteinExistence type="predicted"/>
<feature type="transmembrane region" description="Helical" evidence="5">
    <location>
        <begin position="21"/>
        <end position="43"/>
    </location>
</feature>
<accession>A0ABZ2HMY3</accession>
<organism evidence="7 8">
    <name type="scientific">Microbacterium paraoxydans</name>
    <dbReference type="NCBI Taxonomy" id="199592"/>
    <lineage>
        <taxon>Bacteria</taxon>
        <taxon>Bacillati</taxon>
        <taxon>Actinomycetota</taxon>
        <taxon>Actinomycetes</taxon>
        <taxon>Micrococcales</taxon>
        <taxon>Microbacteriaceae</taxon>
        <taxon>Microbacterium</taxon>
    </lineage>
</organism>
<feature type="domain" description="SLC26A/SulP transporter" evidence="6">
    <location>
        <begin position="24"/>
        <end position="389"/>
    </location>
</feature>
<dbReference type="Pfam" id="PF00916">
    <property type="entry name" value="Sulfate_transp"/>
    <property type="match status" value="1"/>
</dbReference>
<protein>
    <submittedName>
        <fullName evidence="7">SulP family inorganic anion transporter</fullName>
    </submittedName>
</protein>
<keyword evidence="8" id="KW-1185">Reference proteome</keyword>
<gene>
    <name evidence="7" type="ORF">V8Z62_11470</name>
</gene>